<accession>A0ABN9PUB2</accession>
<name>A0ABN9PUB2_9DINO</name>
<evidence type="ECO:0000313" key="3">
    <source>
        <dbReference type="EMBL" id="CAK0796727.1"/>
    </source>
</evidence>
<evidence type="ECO:0000256" key="2">
    <source>
        <dbReference type="SAM" id="SignalP"/>
    </source>
</evidence>
<sequence>MRPVVRMAVMTATVVSLLPLALLNSQRLAGLLGQPPAAGPPAERPPRPGRAAGAAGPEAAQAGGAGSAAGRPPHQHWHERAADSVGPETVPEESATASARERLPEEGPPRSEGFASVVGPEGAPEQGAGSRAREELLAERSAAVARVGLLATIGESGIGDVQHGENKCGLRVWSAVPVAKRYREQGPGIVLILEPLTHWAHKNPNKWRHWVVFASGATSPVRKIRGPNQPSWHADMPEAEHAAWTEGQDDWACLRFGLRVNSSTGPDVANLTSCHRPSRLPSPQRPNNITLCYCAPPYLNPKKPEANGFYGMAQHILYHLRHGVNQVIVYLSPPNRDLALRLLAPFVSRGLCSVVFSDHERHLIHQERNQNDCVNRLKGRTMLYRDIDSFGQRHTRWPFIVFFVRGWFLQALVGEMDTIRRGNEGRSPVLYEGSPPKIDKVVLPISGRKEFGERQPSPTLVPKGSANFDEFLYVPQWSKDPGWHIAGASLAVELQRLVDSELHDTFQLQSEWWVKPPNTLHHLLTETKYHQKSTGQALKVISKPSRVAHDWVHRASHCYQNSTHFRASCKPYTKGDIKVRFAHIRMSMTEAELQTSVLNGSLRYDDFFVNETAMLKDQLCAWLQEARESCDPSTWAGLPAAASGLPGAGASWN</sequence>
<dbReference type="Proteomes" id="UP001189429">
    <property type="component" value="Unassembled WGS sequence"/>
</dbReference>
<keyword evidence="2" id="KW-0732">Signal</keyword>
<proteinExistence type="predicted"/>
<dbReference type="EMBL" id="CAUYUJ010001607">
    <property type="protein sequence ID" value="CAK0796727.1"/>
    <property type="molecule type" value="Genomic_DNA"/>
</dbReference>
<protein>
    <recommendedName>
        <fullName evidence="5">Glycosyltransferase family 92 protein</fullName>
    </recommendedName>
</protein>
<feature type="compositionally biased region" description="Basic and acidic residues" evidence="1">
    <location>
        <begin position="99"/>
        <end position="109"/>
    </location>
</feature>
<gene>
    <name evidence="3" type="ORF">PCOR1329_LOCUS6023</name>
</gene>
<organism evidence="3 4">
    <name type="scientific">Prorocentrum cordatum</name>
    <dbReference type="NCBI Taxonomy" id="2364126"/>
    <lineage>
        <taxon>Eukaryota</taxon>
        <taxon>Sar</taxon>
        <taxon>Alveolata</taxon>
        <taxon>Dinophyceae</taxon>
        <taxon>Prorocentrales</taxon>
        <taxon>Prorocentraceae</taxon>
        <taxon>Prorocentrum</taxon>
    </lineage>
</organism>
<feature type="compositionally biased region" description="Low complexity" evidence="1">
    <location>
        <begin position="49"/>
        <end position="72"/>
    </location>
</feature>
<comment type="caution">
    <text evidence="3">The sequence shown here is derived from an EMBL/GenBank/DDBJ whole genome shotgun (WGS) entry which is preliminary data.</text>
</comment>
<evidence type="ECO:0000256" key="1">
    <source>
        <dbReference type="SAM" id="MobiDB-lite"/>
    </source>
</evidence>
<feature type="region of interest" description="Disordered" evidence="1">
    <location>
        <begin position="33"/>
        <end position="135"/>
    </location>
</feature>
<keyword evidence="4" id="KW-1185">Reference proteome</keyword>
<evidence type="ECO:0008006" key="5">
    <source>
        <dbReference type="Google" id="ProtNLM"/>
    </source>
</evidence>
<reference evidence="3" key="1">
    <citation type="submission" date="2023-10" db="EMBL/GenBank/DDBJ databases">
        <authorList>
            <person name="Chen Y."/>
            <person name="Shah S."/>
            <person name="Dougan E. K."/>
            <person name="Thang M."/>
            <person name="Chan C."/>
        </authorList>
    </citation>
    <scope>NUCLEOTIDE SEQUENCE [LARGE SCALE GENOMIC DNA]</scope>
</reference>
<evidence type="ECO:0000313" key="4">
    <source>
        <dbReference type="Proteomes" id="UP001189429"/>
    </source>
</evidence>
<feature type="chain" id="PRO_5046027523" description="Glycosyltransferase family 92 protein" evidence="2">
    <location>
        <begin position="26"/>
        <end position="653"/>
    </location>
</feature>
<feature type="signal peptide" evidence="2">
    <location>
        <begin position="1"/>
        <end position="25"/>
    </location>
</feature>